<sequence length="426" mass="50397">MPREDIFWAQCSTLQVWEENNYSSNLLPNNIAFPLLKKLAEQGDPKALLVFEKEIIKRLESNHLPTVYYLLEEDYLKYLNKSNLEIQLNRIIGDLDYETLKELKLDKKIAIFENIINKTMGEKIRNFYYSLIKRIFQQGDVKEIAEVLRKVNRNQLSILSKDDIPELFDYFDFDIIKSIDFQRVKPLLTILRILGYNKSKIYKNIIKKRIEKNGCNDKIINLLIKENNLGILTIEELESLHVKKLSITVSYKGFPEEIGYIKSLEHLEVYSGQEFATIPESIHNLINLKILDLGKAYHLRNLPESVLKLKNLQTIILPGDLLEFPEWIYHMNWVENIQFVKRILDESISFNLADLINIFKASELKSFFEEFISLERLQYEDYKFPLNILELYITKLNSSKTNEIKQKIEKLIIDFIEINYKINPFR</sequence>
<dbReference type="Gene3D" id="3.80.10.10">
    <property type="entry name" value="Ribonuclease Inhibitor"/>
    <property type="match status" value="1"/>
</dbReference>
<gene>
    <name evidence="1" type="ORF">LCGC14_0786480</name>
</gene>
<reference evidence="1" key="1">
    <citation type="journal article" date="2015" name="Nature">
        <title>Complex archaea that bridge the gap between prokaryotes and eukaryotes.</title>
        <authorList>
            <person name="Spang A."/>
            <person name="Saw J.H."/>
            <person name="Jorgensen S.L."/>
            <person name="Zaremba-Niedzwiedzka K."/>
            <person name="Martijn J."/>
            <person name="Lind A.E."/>
            <person name="van Eijk R."/>
            <person name="Schleper C."/>
            <person name="Guy L."/>
            <person name="Ettema T.J."/>
        </authorList>
    </citation>
    <scope>NUCLEOTIDE SEQUENCE</scope>
</reference>
<name>A0A0F9PY62_9ZZZZ</name>
<comment type="caution">
    <text evidence="1">The sequence shown here is derived from an EMBL/GenBank/DDBJ whole genome shotgun (WGS) entry which is preliminary data.</text>
</comment>
<dbReference type="InterPro" id="IPR032675">
    <property type="entry name" value="LRR_dom_sf"/>
</dbReference>
<evidence type="ECO:0000313" key="1">
    <source>
        <dbReference type="EMBL" id="KKN35154.1"/>
    </source>
</evidence>
<dbReference type="SUPFAM" id="SSF52058">
    <property type="entry name" value="L domain-like"/>
    <property type="match status" value="1"/>
</dbReference>
<organism evidence="1">
    <name type="scientific">marine sediment metagenome</name>
    <dbReference type="NCBI Taxonomy" id="412755"/>
    <lineage>
        <taxon>unclassified sequences</taxon>
        <taxon>metagenomes</taxon>
        <taxon>ecological metagenomes</taxon>
    </lineage>
</organism>
<proteinExistence type="predicted"/>
<dbReference type="AlphaFoldDB" id="A0A0F9PY62"/>
<protein>
    <submittedName>
        <fullName evidence="1">Uncharacterized protein</fullName>
    </submittedName>
</protein>
<accession>A0A0F9PY62</accession>
<dbReference type="EMBL" id="LAZR01002059">
    <property type="protein sequence ID" value="KKN35154.1"/>
    <property type="molecule type" value="Genomic_DNA"/>
</dbReference>